<sequence length="106" mass="11861">MPVTFWAYSHFTHSPPTHYRRNERGHITTLAKSSSCTSCRAGSARESRSENLRARHDTARLRRAAVIAAAVGGRGHGRNLRFRAISPCDATDTRREKRSATQLATR</sequence>
<dbReference type="OrthoDB" id="7455779at2759"/>
<name>A0A8S1BAQ0_ARCPL</name>
<comment type="caution">
    <text evidence="1">The sequence shown here is derived from an EMBL/GenBank/DDBJ whole genome shotgun (WGS) entry which is preliminary data.</text>
</comment>
<accession>A0A8S1BAQ0</accession>
<organism evidence="1 2">
    <name type="scientific">Arctia plantaginis</name>
    <name type="common">Wood tiger moth</name>
    <name type="synonym">Phalaena plantaginis</name>
    <dbReference type="NCBI Taxonomy" id="874455"/>
    <lineage>
        <taxon>Eukaryota</taxon>
        <taxon>Metazoa</taxon>
        <taxon>Ecdysozoa</taxon>
        <taxon>Arthropoda</taxon>
        <taxon>Hexapoda</taxon>
        <taxon>Insecta</taxon>
        <taxon>Pterygota</taxon>
        <taxon>Neoptera</taxon>
        <taxon>Endopterygota</taxon>
        <taxon>Lepidoptera</taxon>
        <taxon>Glossata</taxon>
        <taxon>Ditrysia</taxon>
        <taxon>Noctuoidea</taxon>
        <taxon>Erebidae</taxon>
        <taxon>Arctiinae</taxon>
        <taxon>Arctia</taxon>
    </lineage>
</organism>
<proteinExistence type="predicted"/>
<dbReference type="Proteomes" id="UP000494106">
    <property type="component" value="Unassembled WGS sequence"/>
</dbReference>
<protein>
    <submittedName>
        <fullName evidence="1">Uncharacterized protein</fullName>
    </submittedName>
</protein>
<gene>
    <name evidence="1" type="ORF">APLA_LOCUS14896</name>
</gene>
<dbReference type="EMBL" id="CADEBC010000574">
    <property type="protein sequence ID" value="CAB3255387.1"/>
    <property type="molecule type" value="Genomic_DNA"/>
</dbReference>
<reference evidence="1 2" key="1">
    <citation type="submission" date="2020-04" db="EMBL/GenBank/DDBJ databases">
        <authorList>
            <person name="Wallbank WR R."/>
            <person name="Pardo Diaz C."/>
            <person name="Kozak K."/>
            <person name="Martin S."/>
            <person name="Jiggins C."/>
            <person name="Moest M."/>
            <person name="Warren A I."/>
            <person name="Byers J.R.P. K."/>
            <person name="Montejo-Kovacevich G."/>
            <person name="Yen C E."/>
        </authorList>
    </citation>
    <scope>NUCLEOTIDE SEQUENCE [LARGE SCALE GENOMIC DNA]</scope>
</reference>
<keyword evidence="2" id="KW-1185">Reference proteome</keyword>
<dbReference type="AlphaFoldDB" id="A0A8S1BAQ0"/>
<evidence type="ECO:0000313" key="2">
    <source>
        <dbReference type="Proteomes" id="UP000494106"/>
    </source>
</evidence>
<evidence type="ECO:0000313" key="1">
    <source>
        <dbReference type="EMBL" id="CAB3255387.1"/>
    </source>
</evidence>